<name>A0A2R2MKK0_LINAN</name>
<feature type="compositionally biased region" description="Low complexity" evidence="2">
    <location>
        <begin position="852"/>
        <end position="863"/>
    </location>
</feature>
<dbReference type="GO" id="GO:0060090">
    <property type="term" value="F:molecular adaptor activity"/>
    <property type="evidence" value="ECO:0007669"/>
    <property type="project" value="TreeGrafter"/>
</dbReference>
<feature type="compositionally biased region" description="Polar residues" evidence="2">
    <location>
        <begin position="447"/>
        <end position="483"/>
    </location>
</feature>
<feature type="compositionally biased region" description="Basic residues" evidence="2">
    <location>
        <begin position="1162"/>
        <end position="1172"/>
    </location>
</feature>
<feature type="compositionally biased region" description="Polar residues" evidence="2">
    <location>
        <begin position="669"/>
        <end position="713"/>
    </location>
</feature>
<evidence type="ECO:0000313" key="7">
    <source>
        <dbReference type="RefSeq" id="XP_023930729.1"/>
    </source>
</evidence>
<keyword evidence="3" id="KW-1185">Reference proteome</keyword>
<evidence type="ECO:0000313" key="6">
    <source>
        <dbReference type="RefSeq" id="XP_023930728.1"/>
    </source>
</evidence>
<feature type="compositionally biased region" description="Basic and acidic residues" evidence="2">
    <location>
        <begin position="650"/>
        <end position="668"/>
    </location>
</feature>
<feature type="compositionally biased region" description="Basic and acidic residues" evidence="2">
    <location>
        <begin position="865"/>
        <end position="878"/>
    </location>
</feature>
<dbReference type="RefSeq" id="XP_023930727.1">
    <property type="nucleotide sequence ID" value="XM_024074959.1"/>
</dbReference>
<accession>A0A2R2MKK0</accession>
<dbReference type="InterPro" id="IPR005026">
    <property type="entry name" value="SAPAP"/>
</dbReference>
<gene>
    <name evidence="4 5 6 7 8" type="primary">LOC106178960</name>
</gene>
<dbReference type="GO" id="GO:0023052">
    <property type="term" value="P:signaling"/>
    <property type="evidence" value="ECO:0007669"/>
    <property type="project" value="InterPro"/>
</dbReference>
<sequence>MEITTTNGTTTASEIGHSQKRFISPERADSSLVPDGEDASTPKGRFISPEGSHCNASVVVVDSVPYSVDDKSQKARFISPDNSQTTVMNTAEQDSFQGELVGTAHYASSPELLESGSAPVTAVGDSAGDSHLSQDQRPAQQSQPDGNETGDKNVKNKNISGEATSTKSRKPVTRRRSIRSLIMQKSDSSEKVAPPPGDGTPAEHQAVNGGVASDQRSGSHKLKANVDRKSSKKAAGQIKVNIEKEYVHETSLTYLQAMEQILQEADEDALDQIIQEISSVKQKRQSSKLDSSMDVKVPAEKPLELDHEHMVLESEPPTESSGIASMDMYEEDMKKRGSSLPAGMMLQSAKPYSKSMELSYSSVSPPCLKSSPITQYEGQEHGQLEFTYESMSNETLDSHGGDDLTKGYMYGYSSTPARPDEHEHPLVGGFEQDNGIIEGQVDSFEVSTHNKPSQANYSTRSASTLPASTSKPPISAKPSSVSASHVLPSGHHLPKRQMRIPGYVLSAKNIQGAPLNTKKTTRYVSPPEAKSVTLPRAWADEEGQPDPSIVRSGEEEKEIPSALLQRGHVLKKVGVFEQVVTRHTTSQGRLQGRPPVPPKVKKQGSLEGFGNRVALERSEEQEENGDRPIPARRKHIKHIGEDAEDGDATGENHRPPEGSDSNTSHHSDGYSSVLQTSIPTSDADMSSNQSHSQKSYLRLSVSSAGYNGHSSYGSDLKAVDIDTDSKAEREQCEGQEEVIGGHVETSGQGQVESESESRHLQQNGYSVGIAYTRTEITDDNKHDDVSAVVSEESVSQENGSDLNAGQEVHQSDSQDSATSAYSDLTDMLAADIVNEQIRNVYADLRQQQKQQQLQQQQQQQQQQNDEVHPSSQEHEQELSVDFTHEGDVEDVAANCDVPKTSDSLDTSDLNQDQMTSENHLNSCAEQGESTPNSEALITREQDEDENRQEVIDSVGEKGEDNFAKDAEESESDELVEDAAERRNGTECNDETDEAVKLRDIVAGTIQESTPKKDGHYFLNAMHEEERRLQHLCDLAEADLQQEDLSDDVAGILRAATGKAHLMLHLKFKQFGELCEKNLSPDPDDPFETRGGDLAGFWDMVLLQIEDLDSMFVQIDRMRASGWRDMPEEKNDDVTPLSDEKKEPCSVLHLDVEEEEMSSKVKTPVKHSPRSKTPRSEAAKKRDEARKRMLATKRKEMRIRRSSSGDEEFLEIFVPENVHPPL</sequence>
<dbReference type="RefSeq" id="XP_023930730.1">
    <property type="nucleotide sequence ID" value="XM_024074962.1"/>
</dbReference>
<evidence type="ECO:0000313" key="4">
    <source>
        <dbReference type="RefSeq" id="XP_023930726.1"/>
    </source>
</evidence>
<feature type="compositionally biased region" description="Low complexity" evidence="2">
    <location>
        <begin position="786"/>
        <end position="795"/>
    </location>
</feature>
<feature type="compositionally biased region" description="Polar residues" evidence="2">
    <location>
        <begin position="1"/>
        <end position="13"/>
    </location>
</feature>
<dbReference type="OrthoDB" id="10023951at2759"/>
<dbReference type="KEGG" id="lak:106178960"/>
<feature type="region of interest" description="Disordered" evidence="2">
    <location>
        <begin position="937"/>
        <end position="990"/>
    </location>
</feature>
<feature type="compositionally biased region" description="Basic and acidic residues" evidence="2">
    <location>
        <begin position="1173"/>
        <end position="1186"/>
    </location>
</feature>
<dbReference type="RefSeq" id="XP_023930726.1">
    <property type="nucleotide sequence ID" value="XM_024074958.1"/>
</dbReference>
<feature type="region of interest" description="Disordered" evidence="2">
    <location>
        <begin position="1"/>
        <end position="52"/>
    </location>
</feature>
<feature type="region of interest" description="Disordered" evidence="2">
    <location>
        <begin position="447"/>
        <end position="494"/>
    </location>
</feature>
<feature type="region of interest" description="Disordered" evidence="2">
    <location>
        <begin position="775"/>
        <end position="819"/>
    </location>
</feature>
<reference evidence="4 5" key="1">
    <citation type="submission" date="2025-04" db="UniProtKB">
        <authorList>
            <consortium name="RefSeq"/>
        </authorList>
    </citation>
    <scope>IDENTIFICATION</scope>
    <source>
        <tissue evidence="4 5">Gonads</tissue>
    </source>
</reference>
<evidence type="ECO:0000313" key="8">
    <source>
        <dbReference type="RefSeq" id="XP_023930730.1"/>
    </source>
</evidence>
<evidence type="ECO:0000256" key="2">
    <source>
        <dbReference type="SAM" id="MobiDB-lite"/>
    </source>
</evidence>
<feature type="region of interest" description="Disordered" evidence="2">
    <location>
        <begin position="852"/>
        <end position="878"/>
    </location>
</feature>
<dbReference type="PANTHER" id="PTHR12353:SF31">
    <property type="entry name" value="LD44824P"/>
    <property type="match status" value="1"/>
</dbReference>
<dbReference type="Pfam" id="PF03359">
    <property type="entry name" value="GKAP"/>
    <property type="match status" value="1"/>
</dbReference>
<feature type="region of interest" description="Disordered" evidence="2">
    <location>
        <begin position="583"/>
        <end position="763"/>
    </location>
</feature>
<feature type="compositionally biased region" description="Acidic residues" evidence="2">
    <location>
        <begin position="967"/>
        <end position="977"/>
    </location>
</feature>
<dbReference type="GeneID" id="106178960"/>
<protein>
    <submittedName>
        <fullName evidence="4 5">Uncharacterized protein LOC106178960 isoform X1</fullName>
    </submittedName>
</protein>
<comment type="similarity">
    <text evidence="1">Belongs to the SAPAP family.</text>
</comment>
<feature type="region of interest" description="Disordered" evidence="2">
    <location>
        <begin position="101"/>
        <end position="236"/>
    </location>
</feature>
<feature type="region of interest" description="Disordered" evidence="2">
    <location>
        <begin position="1152"/>
        <end position="1188"/>
    </location>
</feature>
<dbReference type="PANTHER" id="PTHR12353">
    <property type="entry name" value="DISKS LARGE-ASSOCIATED PROTEIN DAP SAP90/PSD-95-ASSOCIATED PROTEIN"/>
    <property type="match status" value="1"/>
</dbReference>
<dbReference type="GO" id="GO:0099572">
    <property type="term" value="C:postsynaptic specialization"/>
    <property type="evidence" value="ECO:0007669"/>
    <property type="project" value="TreeGrafter"/>
</dbReference>
<feature type="compositionally biased region" description="Basic and acidic residues" evidence="2">
    <location>
        <begin position="775"/>
        <end position="785"/>
    </location>
</feature>
<organism evidence="3 8">
    <name type="scientific">Lingula anatina</name>
    <name type="common">Brachiopod</name>
    <name type="synonym">Lingula unguis</name>
    <dbReference type="NCBI Taxonomy" id="7574"/>
    <lineage>
        <taxon>Eukaryota</taxon>
        <taxon>Metazoa</taxon>
        <taxon>Spiralia</taxon>
        <taxon>Lophotrochozoa</taxon>
        <taxon>Brachiopoda</taxon>
        <taxon>Linguliformea</taxon>
        <taxon>Lingulata</taxon>
        <taxon>Lingulida</taxon>
        <taxon>Linguloidea</taxon>
        <taxon>Lingulidae</taxon>
        <taxon>Lingula</taxon>
    </lineage>
</organism>
<feature type="compositionally biased region" description="Polar residues" evidence="2">
    <location>
        <begin position="156"/>
        <end position="166"/>
    </location>
</feature>
<evidence type="ECO:0000313" key="5">
    <source>
        <dbReference type="RefSeq" id="XP_023930727.1"/>
    </source>
</evidence>
<evidence type="ECO:0000256" key="1">
    <source>
        <dbReference type="ARBA" id="ARBA00008839"/>
    </source>
</evidence>
<dbReference type="RefSeq" id="XP_023930729.1">
    <property type="nucleotide sequence ID" value="XM_024074961.1"/>
</dbReference>
<evidence type="ECO:0000313" key="3">
    <source>
        <dbReference type="Proteomes" id="UP000085678"/>
    </source>
</evidence>
<feature type="region of interest" description="Disordered" evidence="2">
    <location>
        <begin position="534"/>
        <end position="558"/>
    </location>
</feature>
<feature type="compositionally biased region" description="Basic and acidic residues" evidence="2">
    <location>
        <begin position="717"/>
        <end position="732"/>
    </location>
</feature>
<dbReference type="Proteomes" id="UP000085678">
    <property type="component" value="Unplaced"/>
</dbReference>
<feature type="compositionally biased region" description="Basic and acidic residues" evidence="2">
    <location>
        <begin position="947"/>
        <end position="966"/>
    </location>
</feature>
<proteinExistence type="inferred from homology"/>
<dbReference type="STRING" id="7574.A0A2R2MKK0"/>
<feature type="compositionally biased region" description="Basic residues" evidence="2">
    <location>
        <begin position="167"/>
        <end position="178"/>
    </location>
</feature>
<dbReference type="AlphaFoldDB" id="A0A2R2MKK0"/>
<feature type="compositionally biased region" description="Polar residues" evidence="2">
    <location>
        <begin position="131"/>
        <end position="146"/>
    </location>
</feature>
<dbReference type="RefSeq" id="XP_023930728.1">
    <property type="nucleotide sequence ID" value="XM_024074960.1"/>
</dbReference>
<dbReference type="GO" id="GO:0098978">
    <property type="term" value="C:glutamatergic synapse"/>
    <property type="evidence" value="ECO:0007669"/>
    <property type="project" value="TreeGrafter"/>
</dbReference>